<evidence type="ECO:0000259" key="2">
    <source>
        <dbReference type="Pfam" id="PF04909"/>
    </source>
</evidence>
<dbReference type="Proteomes" id="UP000242427">
    <property type="component" value="Unassembled WGS sequence"/>
</dbReference>
<dbReference type="EMBL" id="PXWG01000017">
    <property type="protein sequence ID" value="PSJ28838.1"/>
    <property type="molecule type" value="Genomic_DNA"/>
</dbReference>
<proteinExistence type="predicted"/>
<accession>A0A9X7PI89</accession>
<protein>
    <submittedName>
        <fullName evidence="3">Amidohydrolase</fullName>
    </submittedName>
</protein>
<dbReference type="InterPro" id="IPR032466">
    <property type="entry name" value="Metal_Hydrolase"/>
</dbReference>
<evidence type="ECO:0000313" key="4">
    <source>
        <dbReference type="Proteomes" id="UP000242427"/>
    </source>
</evidence>
<dbReference type="GO" id="GO:0005737">
    <property type="term" value="C:cytoplasm"/>
    <property type="evidence" value="ECO:0007669"/>
    <property type="project" value="TreeGrafter"/>
</dbReference>
<evidence type="ECO:0000256" key="1">
    <source>
        <dbReference type="ARBA" id="ARBA00023239"/>
    </source>
</evidence>
<organism evidence="3 4">
    <name type="scientific">Streptosporangium nondiastaticum</name>
    <dbReference type="NCBI Taxonomy" id="35764"/>
    <lineage>
        <taxon>Bacteria</taxon>
        <taxon>Bacillati</taxon>
        <taxon>Actinomycetota</taxon>
        <taxon>Actinomycetes</taxon>
        <taxon>Streptosporangiales</taxon>
        <taxon>Streptosporangiaceae</taxon>
        <taxon>Streptosporangium</taxon>
    </lineage>
</organism>
<dbReference type="AlphaFoldDB" id="A0A9X7PI89"/>
<dbReference type="GO" id="GO:0019748">
    <property type="term" value="P:secondary metabolic process"/>
    <property type="evidence" value="ECO:0007669"/>
    <property type="project" value="TreeGrafter"/>
</dbReference>
<keyword evidence="1" id="KW-0456">Lyase</keyword>
<dbReference type="RefSeq" id="WP_106675541.1">
    <property type="nucleotide sequence ID" value="NZ_PXWG01000017.1"/>
</dbReference>
<dbReference type="Gene3D" id="3.20.20.140">
    <property type="entry name" value="Metal-dependent hydrolases"/>
    <property type="match status" value="1"/>
</dbReference>
<dbReference type="OrthoDB" id="149172at2"/>
<sequence>MAIDVHAHIWTDAYLDLVQAYGKTDTATQRGLGAGTSDADIEARFALMDEAGIARQVLSVAPQSPHFTDRDHAVRAARTANDLYAEVVRRWPDRFRAFAALPFPHTDAALEELRRALDDLGMVGACTTTSVLGRSVADPAFEPVFEELDRRGSVLSVHPAGTGAESPLIAGHRLTWSIGAPVEDTVAAMHLVLAGVPSRLPRMKIVLSHLGGALPMVLSRADRQYAWEAPDIPEKPSAAARRMWYDTVGHGHVPALWAAVESLGADRLLLGTDFPYQAGGEFLAATGYIRHSGLPEEQVAAILDGNVAGVIPA</sequence>
<evidence type="ECO:0000313" key="3">
    <source>
        <dbReference type="EMBL" id="PSJ28838.1"/>
    </source>
</evidence>
<dbReference type="Pfam" id="PF04909">
    <property type="entry name" value="Amidohydro_2"/>
    <property type="match status" value="1"/>
</dbReference>
<keyword evidence="4" id="KW-1185">Reference proteome</keyword>
<dbReference type="GO" id="GO:0016831">
    <property type="term" value="F:carboxy-lyase activity"/>
    <property type="evidence" value="ECO:0007669"/>
    <property type="project" value="InterPro"/>
</dbReference>
<dbReference type="GO" id="GO:0016787">
    <property type="term" value="F:hydrolase activity"/>
    <property type="evidence" value="ECO:0007669"/>
    <property type="project" value="InterPro"/>
</dbReference>
<dbReference type="InterPro" id="IPR032465">
    <property type="entry name" value="ACMSD"/>
</dbReference>
<dbReference type="SUPFAM" id="SSF51556">
    <property type="entry name" value="Metallo-dependent hydrolases"/>
    <property type="match status" value="1"/>
</dbReference>
<name>A0A9X7PI89_9ACTN</name>
<gene>
    <name evidence="3" type="ORF">B7P34_10335</name>
</gene>
<dbReference type="PANTHER" id="PTHR21240:SF28">
    <property type="entry name" value="ISO-OROTATE DECARBOXYLASE (EUROFUNG)"/>
    <property type="match status" value="1"/>
</dbReference>
<comment type="caution">
    <text evidence="3">The sequence shown here is derived from an EMBL/GenBank/DDBJ whole genome shotgun (WGS) entry which is preliminary data.</text>
</comment>
<reference evidence="3 4" key="1">
    <citation type="submission" date="2018-03" db="EMBL/GenBank/DDBJ databases">
        <title>Chitinolytic properties of Streptosporangium nondiastaticum TBG75A20.</title>
        <authorList>
            <person name="Gayathri V."/>
            <person name="Shiburaj S."/>
        </authorList>
    </citation>
    <scope>NUCLEOTIDE SEQUENCE [LARGE SCALE GENOMIC DNA]</scope>
    <source>
        <strain evidence="3 4">TBG75A20</strain>
    </source>
</reference>
<dbReference type="PANTHER" id="PTHR21240">
    <property type="entry name" value="2-AMINO-3-CARBOXYLMUCONATE-6-SEMIALDEHYDE DECARBOXYLASE"/>
    <property type="match status" value="1"/>
</dbReference>
<feature type="domain" description="Amidohydrolase-related" evidence="2">
    <location>
        <begin position="3"/>
        <end position="306"/>
    </location>
</feature>
<dbReference type="InterPro" id="IPR006680">
    <property type="entry name" value="Amidohydro-rel"/>
</dbReference>